<feature type="region of interest" description="Disordered" evidence="1">
    <location>
        <begin position="761"/>
        <end position="789"/>
    </location>
</feature>
<feature type="compositionally biased region" description="Acidic residues" evidence="1">
    <location>
        <begin position="370"/>
        <end position="387"/>
    </location>
</feature>
<reference evidence="3" key="1">
    <citation type="submission" date="2016-03" db="EMBL/GenBank/DDBJ databases">
        <authorList>
            <person name="Ploux O."/>
        </authorList>
    </citation>
    <scope>NUCLEOTIDE SEQUENCE [LARGE SCALE GENOMIC DNA]</scope>
    <source>
        <strain evidence="3">UK7</strain>
    </source>
</reference>
<feature type="region of interest" description="Disordered" evidence="1">
    <location>
        <begin position="815"/>
        <end position="835"/>
    </location>
</feature>
<dbReference type="AlphaFoldDB" id="A0A1E1LMX2"/>
<feature type="compositionally biased region" description="Polar residues" evidence="1">
    <location>
        <begin position="405"/>
        <end position="418"/>
    </location>
</feature>
<feature type="region of interest" description="Disordered" evidence="1">
    <location>
        <begin position="1"/>
        <end position="65"/>
    </location>
</feature>
<evidence type="ECO:0000313" key="2">
    <source>
        <dbReference type="EMBL" id="CZT11851.1"/>
    </source>
</evidence>
<proteinExistence type="predicted"/>
<organism evidence="2 3">
    <name type="scientific">Rhynchosporium graminicola</name>
    <dbReference type="NCBI Taxonomy" id="2792576"/>
    <lineage>
        <taxon>Eukaryota</taxon>
        <taxon>Fungi</taxon>
        <taxon>Dikarya</taxon>
        <taxon>Ascomycota</taxon>
        <taxon>Pezizomycotina</taxon>
        <taxon>Leotiomycetes</taxon>
        <taxon>Helotiales</taxon>
        <taxon>Ploettnerulaceae</taxon>
        <taxon>Rhynchosporium</taxon>
    </lineage>
</organism>
<gene>
    <name evidence="2" type="ORF">RCO7_11642</name>
</gene>
<feature type="compositionally biased region" description="Acidic residues" evidence="1">
    <location>
        <begin position="431"/>
        <end position="440"/>
    </location>
</feature>
<dbReference type="STRING" id="914237.A0A1E1LMX2"/>
<feature type="region of interest" description="Disordered" evidence="1">
    <location>
        <begin position="642"/>
        <end position="672"/>
    </location>
</feature>
<protein>
    <submittedName>
        <fullName evidence="2">Uncharacterized protein</fullName>
    </submittedName>
</protein>
<feature type="compositionally biased region" description="Basic and acidic residues" evidence="1">
    <location>
        <begin position="1"/>
        <end position="14"/>
    </location>
</feature>
<sequence length="835" mass="92041">MPGKSNTKDGRPVDSRPLPSTLDPSETGGEIPTPSTKKRNVPAIFKSASAKVTPNKIAKPASMTTPFRHKWMKKFNSKGVPFADAGMTSGSPANTSEDDQKTTNSAKGKSKAVGYSPSSSFNGSPGPSTFGDMGPPITPRKDEDDDECDWEAQDIDSDGDQEVAFMDNEGKIGQYTKVPSALNNIDKARRKIKAEEGVIDPNGRQIGRQLVLWHRPRMIEKLILHVQYECHKAGVQIPWDHVVHRLQPGSSGPSALQMMNKLRDVLVTEGHMIPPVLGKRTAPVDPTLRGYKRDLTSDIPTTTKKVAKIDRVHVPEDKDTMSAGQRRNRKPASVNKWAADQRALKGSARKIKIEEGTGTGSSRKRRNNELEEDSDSEIDPAELDSDGDFVPGRKKSSSRRKRANTAWSSPNNLASPTPKTRKRSSKGAVESDVEYDEEENENSLIVQLAVPSEGLVKFDPGFSGKKPKHVKYFHPPKRLFQEKLVESGYQAETMDGGDLDVDTSYQGPELHGPLELYMRAMEDGTDPNLNRLGFETAEAIYEKCKDNPAARARLNSEEAEAMRAFEELVRASQVPANSIEVDQHDQYAVIGSQVSNNEVYGLFGLHDQQYAFDSIHGSYSPEGSYTQGSYLQGSYAQVSNAQDFGSQGSSAQVSNAQDFGSQGSSAQVSYAQVPNQHEQDQYQLQNNFIHQRQTLAEQASRFENQAGFKKVGNGAQDFPTLAGGSSILEYSHADQSHGYAMNTAQSIAPASFDDYESPIIQPRQLPLRTNSPEPINRSQPERRPSSQALYGGIIYPDYDEEYGFESLDHELLLRDPNVVRKNGNGDREEADSFTN</sequence>
<name>A0A1E1LMX2_9HELO</name>
<keyword evidence="3" id="KW-1185">Reference proteome</keyword>
<dbReference type="InParanoid" id="A0A1E1LMX2"/>
<evidence type="ECO:0000313" key="3">
    <source>
        <dbReference type="Proteomes" id="UP000178129"/>
    </source>
</evidence>
<feature type="region of interest" description="Disordered" evidence="1">
    <location>
        <begin position="306"/>
        <end position="440"/>
    </location>
</feature>
<comment type="caution">
    <text evidence="2">The sequence shown here is derived from an EMBL/GenBank/DDBJ whole genome shotgun (WGS) entry which is preliminary data.</text>
</comment>
<accession>A0A1E1LMX2</accession>
<dbReference type="Proteomes" id="UP000178129">
    <property type="component" value="Unassembled WGS sequence"/>
</dbReference>
<feature type="compositionally biased region" description="Polar residues" evidence="1">
    <location>
        <begin position="767"/>
        <end position="778"/>
    </location>
</feature>
<feature type="region of interest" description="Disordered" evidence="1">
    <location>
        <begin position="78"/>
        <end position="148"/>
    </location>
</feature>
<dbReference type="EMBL" id="FJUW01000064">
    <property type="protein sequence ID" value="CZT11851.1"/>
    <property type="molecule type" value="Genomic_DNA"/>
</dbReference>
<feature type="compositionally biased region" description="Basic and acidic residues" evidence="1">
    <location>
        <begin position="307"/>
        <end position="320"/>
    </location>
</feature>
<evidence type="ECO:0000256" key="1">
    <source>
        <dbReference type="SAM" id="MobiDB-lite"/>
    </source>
</evidence>
<feature type="compositionally biased region" description="Basic residues" evidence="1">
    <location>
        <begin position="392"/>
        <end position="403"/>
    </location>
</feature>
<feature type="compositionally biased region" description="Low complexity" evidence="1">
    <location>
        <begin position="114"/>
        <end position="128"/>
    </location>
</feature>